<reference evidence="3" key="1">
    <citation type="journal article" date="2017" name="Ticks Tick Borne Dis.">
        <title>An insight into the sialome of Hyalomma excavatum.</title>
        <authorList>
            <person name="Ribeiro J.M."/>
            <person name="Slovak M."/>
            <person name="Francischetti I.M."/>
        </authorList>
    </citation>
    <scope>NUCLEOTIDE SEQUENCE</scope>
    <source>
        <strain evidence="3">Samish</strain>
        <tissue evidence="3">Salivary glands</tissue>
    </source>
</reference>
<name>A0A131XP89_9ACAR</name>
<dbReference type="PANTHER" id="PTHR22133:SF2">
    <property type="entry name" value="AT01821P-RELATED"/>
    <property type="match status" value="1"/>
</dbReference>
<dbReference type="PANTHER" id="PTHR22133">
    <property type="entry name" value="AT01821P-RELATED"/>
    <property type="match status" value="1"/>
</dbReference>
<dbReference type="EMBL" id="GEFH01000134">
    <property type="protein sequence ID" value="JAP68447.1"/>
    <property type="molecule type" value="mRNA"/>
</dbReference>
<feature type="transmembrane region" description="Helical" evidence="1">
    <location>
        <begin position="61"/>
        <end position="84"/>
    </location>
</feature>
<evidence type="ECO:0000259" key="2">
    <source>
        <dbReference type="Pfam" id="PF16020"/>
    </source>
</evidence>
<dbReference type="AlphaFoldDB" id="A0A131XP89"/>
<keyword evidence="1" id="KW-0472">Membrane</keyword>
<sequence>MIARLVAQRALQCVTRQSRSGVRSYHPPTEFKQVTMADMPTFIGPWEEHFKKRQAKVNMQLAVGVTFFVVSFIAAASMGTLNYVDAPPMKN</sequence>
<dbReference type="Pfam" id="PF16020">
    <property type="entry name" value="Deltameth_res"/>
    <property type="match status" value="1"/>
</dbReference>
<proteinExistence type="evidence at transcript level"/>
<dbReference type="InterPro" id="IPR031973">
    <property type="entry name" value="Deltameth_res_prag01"/>
</dbReference>
<feature type="domain" description="Deltamethrin resistance protein prag01" evidence="2">
    <location>
        <begin position="38"/>
        <end position="88"/>
    </location>
</feature>
<keyword evidence="1" id="KW-0812">Transmembrane</keyword>
<keyword evidence="1" id="KW-1133">Transmembrane helix</keyword>
<protein>
    <submittedName>
        <fullName evidence="3">Putative apoptosis inducing factor</fullName>
    </submittedName>
</protein>
<evidence type="ECO:0000313" key="3">
    <source>
        <dbReference type="EMBL" id="JAP68447.1"/>
    </source>
</evidence>
<organism evidence="3">
    <name type="scientific">Hyalomma excavatum</name>
    <dbReference type="NCBI Taxonomy" id="257692"/>
    <lineage>
        <taxon>Eukaryota</taxon>
        <taxon>Metazoa</taxon>
        <taxon>Ecdysozoa</taxon>
        <taxon>Arthropoda</taxon>
        <taxon>Chelicerata</taxon>
        <taxon>Arachnida</taxon>
        <taxon>Acari</taxon>
        <taxon>Parasitiformes</taxon>
        <taxon>Ixodida</taxon>
        <taxon>Ixodoidea</taxon>
        <taxon>Ixodidae</taxon>
        <taxon>Hyalomminae</taxon>
        <taxon>Hyalomma</taxon>
    </lineage>
</organism>
<evidence type="ECO:0000256" key="1">
    <source>
        <dbReference type="SAM" id="Phobius"/>
    </source>
</evidence>
<accession>A0A131XP89</accession>